<protein>
    <submittedName>
        <fullName evidence="1">Uncharacterized protein</fullName>
    </submittedName>
</protein>
<dbReference type="AlphaFoldDB" id="A0A3A8R7S7"/>
<sequence>MRYYKARASKGPWRWSGRYDAEHRWVLPGVDCPQCGTWADSGAYPTVDLSGTGALAKELEETCWPRSLAEYRRMAAGVAPFLAADQELTPGGEFGPLRGTASGDFGPVTAWPGWQLLVREDARAALFGLQLQGLHLVPAELQGSGGQMYEVEARPVGRAHHASVTPSSPSCDVCGHPGGFNLSTEWTLDAATLPSADVFRIWGTGVLVVSERFAAVVAKLGASDVEFREVPVR</sequence>
<name>A0A3A8R7S7_9BACT</name>
<dbReference type="NCBIfam" id="TIGR02264">
    <property type="entry name" value="gmx_para_CXXCG"/>
    <property type="match status" value="1"/>
</dbReference>
<reference evidence="2" key="1">
    <citation type="submission" date="2018-09" db="EMBL/GenBank/DDBJ databases">
        <authorList>
            <person name="Livingstone P.G."/>
            <person name="Whitworth D.E."/>
        </authorList>
    </citation>
    <scope>NUCLEOTIDE SEQUENCE [LARGE SCALE GENOMIC DNA]</scope>
    <source>
        <strain evidence="2">AB047A</strain>
    </source>
</reference>
<gene>
    <name evidence="1" type="ORF">D7X96_02690</name>
</gene>
<dbReference type="RefSeq" id="WP_121768898.1">
    <property type="nucleotide sequence ID" value="NZ_RAWM01000004.1"/>
</dbReference>
<evidence type="ECO:0000313" key="2">
    <source>
        <dbReference type="Proteomes" id="UP000282656"/>
    </source>
</evidence>
<dbReference type="InterPro" id="IPR011750">
    <property type="entry name" value="Gmx_para_CXXCG"/>
</dbReference>
<organism evidence="1 2">
    <name type="scientific">Corallococcus interemptor</name>
    <dbReference type="NCBI Taxonomy" id="2316720"/>
    <lineage>
        <taxon>Bacteria</taxon>
        <taxon>Pseudomonadati</taxon>
        <taxon>Myxococcota</taxon>
        <taxon>Myxococcia</taxon>
        <taxon>Myxococcales</taxon>
        <taxon>Cystobacterineae</taxon>
        <taxon>Myxococcaceae</taxon>
        <taxon>Corallococcus</taxon>
    </lineage>
</organism>
<keyword evidence="2" id="KW-1185">Reference proteome</keyword>
<proteinExistence type="predicted"/>
<accession>A0A3A8R7S7</accession>
<dbReference type="Proteomes" id="UP000282656">
    <property type="component" value="Unassembled WGS sequence"/>
</dbReference>
<dbReference type="EMBL" id="RAWM01000004">
    <property type="protein sequence ID" value="RKH73322.1"/>
    <property type="molecule type" value="Genomic_DNA"/>
</dbReference>
<dbReference type="OrthoDB" id="4110700at1224"/>
<comment type="caution">
    <text evidence="1">The sequence shown here is derived from an EMBL/GenBank/DDBJ whole genome shotgun (WGS) entry which is preliminary data.</text>
</comment>
<dbReference type="Pfam" id="PF09535">
    <property type="entry name" value="Gmx_para_CXXCG"/>
    <property type="match status" value="1"/>
</dbReference>
<evidence type="ECO:0000313" key="1">
    <source>
        <dbReference type="EMBL" id="RKH73322.1"/>
    </source>
</evidence>